<feature type="domain" description="N-acetyltransferase" evidence="2">
    <location>
        <begin position="139"/>
        <end position="287"/>
    </location>
</feature>
<comment type="caution">
    <text evidence="3">The sequence shown here is derived from an EMBL/GenBank/DDBJ whole genome shotgun (WGS) entry which is preliminary data.</text>
</comment>
<keyword evidence="4" id="KW-1185">Reference proteome</keyword>
<dbReference type="CDD" id="cd04301">
    <property type="entry name" value="NAT_SF"/>
    <property type="match status" value="1"/>
</dbReference>
<feature type="compositionally biased region" description="Polar residues" evidence="1">
    <location>
        <begin position="1"/>
        <end position="13"/>
    </location>
</feature>
<dbReference type="AlphaFoldDB" id="A0AAJ0FB71"/>
<feature type="region of interest" description="Disordered" evidence="1">
    <location>
        <begin position="1"/>
        <end position="35"/>
    </location>
</feature>
<evidence type="ECO:0000256" key="1">
    <source>
        <dbReference type="SAM" id="MobiDB-lite"/>
    </source>
</evidence>
<gene>
    <name evidence="3" type="ORF">QBC47DRAFT_378370</name>
</gene>
<protein>
    <recommendedName>
        <fullName evidence="2">N-acetyltransferase domain-containing protein</fullName>
    </recommendedName>
</protein>
<accession>A0AAJ0FB71</accession>
<dbReference type="GO" id="GO:0016747">
    <property type="term" value="F:acyltransferase activity, transferring groups other than amino-acyl groups"/>
    <property type="evidence" value="ECO:0007669"/>
    <property type="project" value="InterPro"/>
</dbReference>
<dbReference type="Gene3D" id="3.40.630.30">
    <property type="match status" value="1"/>
</dbReference>
<evidence type="ECO:0000313" key="4">
    <source>
        <dbReference type="Proteomes" id="UP001239445"/>
    </source>
</evidence>
<organism evidence="3 4">
    <name type="scientific">Echria macrotheca</name>
    <dbReference type="NCBI Taxonomy" id="438768"/>
    <lineage>
        <taxon>Eukaryota</taxon>
        <taxon>Fungi</taxon>
        <taxon>Dikarya</taxon>
        <taxon>Ascomycota</taxon>
        <taxon>Pezizomycotina</taxon>
        <taxon>Sordariomycetes</taxon>
        <taxon>Sordariomycetidae</taxon>
        <taxon>Sordariales</taxon>
        <taxon>Schizotheciaceae</taxon>
        <taxon>Echria</taxon>
    </lineage>
</organism>
<evidence type="ECO:0000259" key="2">
    <source>
        <dbReference type="PROSITE" id="PS51186"/>
    </source>
</evidence>
<dbReference type="Proteomes" id="UP001239445">
    <property type="component" value="Unassembled WGS sequence"/>
</dbReference>
<sequence>MTGSPSPVQSQNHLPRPASQAPAMAHQRTNEPPHSTACYDADDAGLAACMTRLATPLSRPQRSPRPKISTEMTTPQPQFHIRDAVSSPSNTDAHYILSAFDSCIPHLATIGSATQWGSEPFSSRPNILSRPVSAIAAAETYRTKGEGDPVRVFIIEVPGGPEQENIQLGAAIYKANWFPEYIKSQPQFRDAVKAQKKWMYLDMLVTEFSARTEGKRKGAGAALVRRGREWAREEGFDVMYVDCWAGNEGKLVRFYESQGFKRVGAFEVEKPDTGEKWPGMFLKMDLTR</sequence>
<proteinExistence type="predicted"/>
<dbReference type="PROSITE" id="PS51186">
    <property type="entry name" value="GNAT"/>
    <property type="match status" value="1"/>
</dbReference>
<dbReference type="InterPro" id="IPR000182">
    <property type="entry name" value="GNAT_dom"/>
</dbReference>
<dbReference type="SUPFAM" id="SSF55729">
    <property type="entry name" value="Acyl-CoA N-acyltransferases (Nat)"/>
    <property type="match status" value="1"/>
</dbReference>
<evidence type="ECO:0000313" key="3">
    <source>
        <dbReference type="EMBL" id="KAK1757078.1"/>
    </source>
</evidence>
<reference evidence="3" key="1">
    <citation type="submission" date="2023-06" db="EMBL/GenBank/DDBJ databases">
        <title>Genome-scale phylogeny and comparative genomics of the fungal order Sordariales.</title>
        <authorList>
            <consortium name="Lawrence Berkeley National Laboratory"/>
            <person name="Hensen N."/>
            <person name="Bonometti L."/>
            <person name="Westerberg I."/>
            <person name="Brannstrom I.O."/>
            <person name="Guillou S."/>
            <person name="Cros-Aarteil S."/>
            <person name="Calhoun S."/>
            <person name="Haridas S."/>
            <person name="Kuo A."/>
            <person name="Mondo S."/>
            <person name="Pangilinan J."/>
            <person name="Riley R."/>
            <person name="Labutti K."/>
            <person name="Andreopoulos B."/>
            <person name="Lipzen A."/>
            <person name="Chen C."/>
            <person name="Yanf M."/>
            <person name="Daum C."/>
            <person name="Ng V."/>
            <person name="Clum A."/>
            <person name="Steindorff A."/>
            <person name="Ohm R."/>
            <person name="Martin F."/>
            <person name="Silar P."/>
            <person name="Natvig D."/>
            <person name="Lalanne C."/>
            <person name="Gautier V."/>
            <person name="Ament-Velasquez S.L."/>
            <person name="Kruys A."/>
            <person name="Hutchinson M.I."/>
            <person name="Powell A.J."/>
            <person name="Barry K."/>
            <person name="Miller A.N."/>
            <person name="Grigoriev I.V."/>
            <person name="Debuchy R."/>
            <person name="Gladieux P."/>
            <person name="Thoren M.H."/>
            <person name="Johannesson H."/>
        </authorList>
    </citation>
    <scope>NUCLEOTIDE SEQUENCE</scope>
    <source>
        <strain evidence="3">PSN4</strain>
    </source>
</reference>
<dbReference type="Pfam" id="PF00583">
    <property type="entry name" value="Acetyltransf_1"/>
    <property type="match status" value="1"/>
</dbReference>
<dbReference type="InterPro" id="IPR016181">
    <property type="entry name" value="Acyl_CoA_acyltransferase"/>
</dbReference>
<name>A0AAJ0FB71_9PEZI</name>
<dbReference type="EMBL" id="MU839831">
    <property type="protein sequence ID" value="KAK1757078.1"/>
    <property type="molecule type" value="Genomic_DNA"/>
</dbReference>